<gene>
    <name evidence="1" type="ORF">QAD02_012763</name>
</gene>
<proteinExistence type="predicted"/>
<evidence type="ECO:0000313" key="1">
    <source>
        <dbReference type="EMBL" id="KAJ8676976.1"/>
    </source>
</evidence>
<accession>A0ACC2P2C6</accession>
<reference evidence="1" key="1">
    <citation type="submission" date="2023-04" db="EMBL/GenBank/DDBJ databases">
        <title>A chromosome-level genome assembly of the parasitoid wasp Eretmocerus hayati.</title>
        <authorList>
            <person name="Zhong Y."/>
            <person name="Liu S."/>
            <person name="Liu Y."/>
        </authorList>
    </citation>
    <scope>NUCLEOTIDE SEQUENCE</scope>
    <source>
        <strain evidence="1">ZJU_SS_LIU_2023</strain>
    </source>
</reference>
<evidence type="ECO:0000313" key="2">
    <source>
        <dbReference type="Proteomes" id="UP001239111"/>
    </source>
</evidence>
<dbReference type="EMBL" id="CM056742">
    <property type="protein sequence ID" value="KAJ8676976.1"/>
    <property type="molecule type" value="Genomic_DNA"/>
</dbReference>
<sequence length="590" mass="67383">MLDIRDASTDVSDDAISGDDREHESDGSQHYEYDELPITHEAPANTEPPISGPRSTSHEREATEPVSTKPEQVPRDLNENSDRMDDFDFPMNHDMKTQCAKPHLEFFHETDILTQPTGNCSFYPLIITCNLNIDPLTLRRTLRNSSHIESCAIPADAKRILESDNEYGDDNCIQVFAREYDARICVHNRKPNGSIEFYHFWEHGSGAVIHLHLDEAQRHYTPLIPLTNGGTSNLNRDGAETQNKGGESVSGDELNRNVGSRIVVKSLKNEVLKKIPIPNCDEMFQAGTGMILLRDSERVMQFDIQQKKVLADVKIPKCRYVVWTKNMSHVALLSKHSLVLCNKKFDFLTSVSENTRIKSGAWDDSYVFIYTTSNHIKYLMTNGDVGIIRTLDFPIYITKVRDNQIFCLDRECKPRILKIDSTEFRFKLSLINGKYENVLHMVRSANLVGQSIIAYLQQRGYPEVALYFVKDERTRFALALECGNIDVAVETARKLDRKSCWESLSEAALLQGNHQVVEMCLQRTKNFEKLTFLYLITGNLEKLKKMTKIADIRKDLSGQCQGILLMNDIYELIKVLQVIMSHLIHISTRF</sequence>
<protein>
    <submittedName>
        <fullName evidence="1">Uncharacterized protein</fullName>
    </submittedName>
</protein>
<name>A0ACC2P2C6_9HYME</name>
<comment type="caution">
    <text evidence="1">The sequence shown here is derived from an EMBL/GenBank/DDBJ whole genome shotgun (WGS) entry which is preliminary data.</text>
</comment>
<keyword evidence="2" id="KW-1185">Reference proteome</keyword>
<organism evidence="1 2">
    <name type="scientific">Eretmocerus hayati</name>
    <dbReference type="NCBI Taxonomy" id="131215"/>
    <lineage>
        <taxon>Eukaryota</taxon>
        <taxon>Metazoa</taxon>
        <taxon>Ecdysozoa</taxon>
        <taxon>Arthropoda</taxon>
        <taxon>Hexapoda</taxon>
        <taxon>Insecta</taxon>
        <taxon>Pterygota</taxon>
        <taxon>Neoptera</taxon>
        <taxon>Endopterygota</taxon>
        <taxon>Hymenoptera</taxon>
        <taxon>Apocrita</taxon>
        <taxon>Proctotrupomorpha</taxon>
        <taxon>Chalcidoidea</taxon>
        <taxon>Aphelinidae</taxon>
        <taxon>Aphelininae</taxon>
        <taxon>Eretmocerus</taxon>
    </lineage>
</organism>
<dbReference type="Proteomes" id="UP001239111">
    <property type="component" value="Chromosome 2"/>
</dbReference>